<dbReference type="EMBL" id="OC914948">
    <property type="protein sequence ID" value="CAD7637742.1"/>
    <property type="molecule type" value="Genomic_DNA"/>
</dbReference>
<dbReference type="Pfam" id="PF00730">
    <property type="entry name" value="HhH-GPD"/>
    <property type="match status" value="1"/>
</dbReference>
<keyword evidence="10" id="KW-0326">Glycosidase</keyword>
<feature type="domain" description="HhH-GPD" evidence="13">
    <location>
        <begin position="141"/>
        <end position="318"/>
    </location>
</feature>
<dbReference type="EC" id="4.2.99.18" evidence="3"/>
<dbReference type="EMBL" id="CAJPVJ010000123">
    <property type="protein sequence ID" value="CAG2161295.1"/>
    <property type="molecule type" value="Genomic_DNA"/>
</dbReference>
<keyword evidence="15" id="KW-1185">Reference proteome</keyword>
<dbReference type="Pfam" id="PF07934">
    <property type="entry name" value="OGG_N"/>
    <property type="match status" value="1"/>
</dbReference>
<accession>A0A7R9L9V5</accession>
<dbReference type="Gene3D" id="1.10.340.30">
    <property type="entry name" value="Hypothetical protein, domain 2"/>
    <property type="match status" value="1"/>
</dbReference>
<dbReference type="InterPro" id="IPR012904">
    <property type="entry name" value="OGG_N"/>
</dbReference>
<name>A0A7R9L9V5_9ACAR</name>
<evidence type="ECO:0000256" key="6">
    <source>
        <dbReference type="ARBA" id="ARBA00023204"/>
    </source>
</evidence>
<dbReference type="OrthoDB" id="238681at2759"/>
<dbReference type="Gene3D" id="1.10.1670.10">
    <property type="entry name" value="Helix-hairpin-Helix base-excision DNA repair enzymes (C-terminal)"/>
    <property type="match status" value="1"/>
</dbReference>
<comment type="subcellular location">
    <subcellularLocation>
        <location evidence="1">Nucleus</location>
    </subcellularLocation>
</comment>
<dbReference type="SMART" id="SM00478">
    <property type="entry name" value="ENDO3c"/>
    <property type="match status" value="1"/>
</dbReference>
<dbReference type="PANTHER" id="PTHR10242">
    <property type="entry name" value="8-OXOGUANINE DNA GLYCOSYLASE"/>
    <property type="match status" value="1"/>
</dbReference>
<dbReference type="PANTHER" id="PTHR10242:SF2">
    <property type="entry name" value="N-GLYCOSYLASE_DNA LYASE"/>
    <property type="match status" value="1"/>
</dbReference>
<evidence type="ECO:0000256" key="3">
    <source>
        <dbReference type="ARBA" id="ARBA00012720"/>
    </source>
</evidence>
<comment type="catalytic activity">
    <reaction evidence="11">
        <text>2'-deoxyribonucleotide-(2'-deoxyribose 5'-phosphate)-2'-deoxyribonucleotide-DNA = a 3'-end 2'-deoxyribonucleotide-(2,3-dehydro-2,3-deoxyribose 5'-phosphate)-DNA + a 5'-end 5'-phospho-2'-deoxyribonucleoside-DNA + H(+)</text>
        <dbReference type="Rhea" id="RHEA:66592"/>
        <dbReference type="Rhea" id="RHEA-COMP:13180"/>
        <dbReference type="Rhea" id="RHEA-COMP:16897"/>
        <dbReference type="Rhea" id="RHEA-COMP:17067"/>
        <dbReference type="ChEBI" id="CHEBI:15378"/>
        <dbReference type="ChEBI" id="CHEBI:136412"/>
        <dbReference type="ChEBI" id="CHEBI:157695"/>
        <dbReference type="ChEBI" id="CHEBI:167181"/>
        <dbReference type="EC" id="4.2.99.18"/>
    </reaction>
</comment>
<sequence length="331" mass="37194">MTAIKAISGTIETNARELNLTLTLKSGQAFRWRPCSGSGGSSGSVWVGVVDNRFVFRLTQSPDKQHITYEVLNADIEDRDVRDDQYFRELIAHYLRLDVSASDLYDKWSQSDANFAAIAVHMKGIRIMRQNLIETLFSFICSSNNNISRIETMIERMCQKYGHVLYESPELGSIHSFPDVRHLAEDSVAAELKRLGFGYRSKYIESTAKAICHEYDSPLQWATTLQAMPYSEAKDALTRLPGVGPKVADCIALMALGHLQAIPVDIHVLKIARNQYLPHLKKNKTLTHRAYNEIADFFRSTFGESAGWAQAVLFCADLKPLKPSMNAMNGQ</sequence>
<proteinExistence type="inferred from homology"/>
<dbReference type="GO" id="GO:0006285">
    <property type="term" value="P:base-excision repair, AP site formation"/>
    <property type="evidence" value="ECO:0007669"/>
    <property type="project" value="TreeGrafter"/>
</dbReference>
<comment type="similarity">
    <text evidence="2">Belongs to the type-1 OGG1 family.</text>
</comment>
<dbReference type="FunFam" id="1.10.1670.10:FF:000005">
    <property type="entry name" value="N-glycosylase/DNA lyase OGG1"/>
    <property type="match status" value="1"/>
</dbReference>
<dbReference type="GO" id="GO:0005634">
    <property type="term" value="C:nucleus"/>
    <property type="evidence" value="ECO:0007669"/>
    <property type="project" value="UniProtKB-SubCell"/>
</dbReference>
<dbReference type="GO" id="GO:0003684">
    <property type="term" value="F:damaged DNA binding"/>
    <property type="evidence" value="ECO:0007669"/>
    <property type="project" value="InterPro"/>
</dbReference>
<keyword evidence="5" id="KW-0378">Hydrolase</keyword>
<evidence type="ECO:0000313" key="14">
    <source>
        <dbReference type="EMBL" id="CAD7637742.1"/>
    </source>
</evidence>
<evidence type="ECO:0000256" key="1">
    <source>
        <dbReference type="ARBA" id="ARBA00004123"/>
    </source>
</evidence>
<dbReference type="AlphaFoldDB" id="A0A7R9L9V5"/>
<evidence type="ECO:0000259" key="13">
    <source>
        <dbReference type="SMART" id="SM00478"/>
    </source>
</evidence>
<evidence type="ECO:0000256" key="8">
    <source>
        <dbReference type="ARBA" id="ARBA00023242"/>
    </source>
</evidence>
<evidence type="ECO:0000256" key="2">
    <source>
        <dbReference type="ARBA" id="ARBA00010679"/>
    </source>
</evidence>
<dbReference type="GO" id="GO:0140078">
    <property type="term" value="F:class I DNA-(apurinic or apyrimidinic site) endonuclease activity"/>
    <property type="evidence" value="ECO:0007669"/>
    <property type="project" value="UniProtKB-EC"/>
</dbReference>
<keyword evidence="4" id="KW-0227">DNA damage</keyword>
<gene>
    <name evidence="14" type="ORF">ONB1V03_LOCUS994</name>
</gene>
<evidence type="ECO:0000313" key="15">
    <source>
        <dbReference type="Proteomes" id="UP000728032"/>
    </source>
</evidence>
<dbReference type="Gene3D" id="3.30.310.40">
    <property type="match status" value="1"/>
</dbReference>
<evidence type="ECO:0000256" key="9">
    <source>
        <dbReference type="ARBA" id="ARBA00023268"/>
    </source>
</evidence>
<reference evidence="14" key="1">
    <citation type="submission" date="2020-11" db="EMBL/GenBank/DDBJ databases">
        <authorList>
            <person name="Tran Van P."/>
        </authorList>
    </citation>
    <scope>NUCLEOTIDE SEQUENCE</scope>
</reference>
<organism evidence="14">
    <name type="scientific">Oppiella nova</name>
    <dbReference type="NCBI Taxonomy" id="334625"/>
    <lineage>
        <taxon>Eukaryota</taxon>
        <taxon>Metazoa</taxon>
        <taxon>Ecdysozoa</taxon>
        <taxon>Arthropoda</taxon>
        <taxon>Chelicerata</taxon>
        <taxon>Arachnida</taxon>
        <taxon>Acari</taxon>
        <taxon>Acariformes</taxon>
        <taxon>Sarcoptiformes</taxon>
        <taxon>Oribatida</taxon>
        <taxon>Brachypylina</taxon>
        <taxon>Oppioidea</taxon>
        <taxon>Oppiidae</taxon>
        <taxon>Oppiella</taxon>
    </lineage>
</organism>
<evidence type="ECO:0000256" key="11">
    <source>
        <dbReference type="ARBA" id="ARBA00044632"/>
    </source>
</evidence>
<evidence type="ECO:0000256" key="12">
    <source>
        <dbReference type="ARBA" id="ARBA00073127"/>
    </source>
</evidence>
<keyword evidence="8" id="KW-0539">Nucleus</keyword>
<evidence type="ECO:0000256" key="10">
    <source>
        <dbReference type="ARBA" id="ARBA00023295"/>
    </source>
</evidence>
<keyword evidence="6" id="KW-0234">DNA repair</keyword>
<dbReference type="InterPro" id="IPR023170">
    <property type="entry name" value="HhH_base_excis_C"/>
</dbReference>
<protein>
    <recommendedName>
        <fullName evidence="12">N-glycosylase/DNA lyase</fullName>
        <ecNumber evidence="3">4.2.99.18</ecNumber>
    </recommendedName>
</protein>
<dbReference type="InterPro" id="IPR052054">
    <property type="entry name" value="Oxidative_DNA_repair_enzyme"/>
</dbReference>
<dbReference type="InterPro" id="IPR011257">
    <property type="entry name" value="DNA_glycosylase"/>
</dbReference>
<dbReference type="CDD" id="cd00056">
    <property type="entry name" value="ENDO3c"/>
    <property type="match status" value="1"/>
</dbReference>
<dbReference type="SUPFAM" id="SSF55945">
    <property type="entry name" value="TATA-box binding protein-like"/>
    <property type="match status" value="1"/>
</dbReference>
<dbReference type="GO" id="GO:0034039">
    <property type="term" value="F:8-oxo-7,8-dihydroguanine DNA N-glycosylase activity"/>
    <property type="evidence" value="ECO:0007669"/>
    <property type="project" value="TreeGrafter"/>
</dbReference>
<evidence type="ECO:0000256" key="4">
    <source>
        <dbReference type="ARBA" id="ARBA00022763"/>
    </source>
</evidence>
<keyword evidence="9" id="KW-0511">Multifunctional enzyme</keyword>
<dbReference type="SUPFAM" id="SSF48150">
    <property type="entry name" value="DNA-glycosylase"/>
    <property type="match status" value="1"/>
</dbReference>
<keyword evidence="7" id="KW-0456">Lyase</keyword>
<evidence type="ECO:0000256" key="5">
    <source>
        <dbReference type="ARBA" id="ARBA00022801"/>
    </source>
</evidence>
<evidence type="ECO:0000256" key="7">
    <source>
        <dbReference type="ARBA" id="ARBA00023239"/>
    </source>
</evidence>
<dbReference type="InterPro" id="IPR003265">
    <property type="entry name" value="HhH-GPD_domain"/>
</dbReference>
<dbReference type="Proteomes" id="UP000728032">
    <property type="component" value="Unassembled WGS sequence"/>
</dbReference>
<dbReference type="GO" id="GO:0006289">
    <property type="term" value="P:nucleotide-excision repair"/>
    <property type="evidence" value="ECO:0007669"/>
    <property type="project" value="InterPro"/>
</dbReference>